<organism evidence="2 3">
    <name type="scientific">Rotaria sordida</name>
    <dbReference type="NCBI Taxonomy" id="392033"/>
    <lineage>
        <taxon>Eukaryota</taxon>
        <taxon>Metazoa</taxon>
        <taxon>Spiralia</taxon>
        <taxon>Gnathifera</taxon>
        <taxon>Rotifera</taxon>
        <taxon>Eurotatoria</taxon>
        <taxon>Bdelloidea</taxon>
        <taxon>Philodinida</taxon>
        <taxon>Philodinidae</taxon>
        <taxon>Rotaria</taxon>
    </lineage>
</organism>
<sequence length="227" mass="25135">MKEVQNSYATKLGGDPSVSDMNEWAKTVPSNSVITKFSIREIFDLLTKYRFPNDSQIQNKSTLIEKLLKKYIQQPSYCYINCTSTLHGTCESSGYFQFGISVTSKNSSSIAGTLCGLYNFGGKEFVDILCNYTSDGKCPDYSSSGYSPVYSLSYVNGFLQSSNGFCMKSISSYPDLPGTLRGIQWAQTTDEPACDGYNRGLSHCPSGYAVQSWMLEPAKHFHLCAKL</sequence>
<dbReference type="Proteomes" id="UP000663854">
    <property type="component" value="Unassembled WGS sequence"/>
</dbReference>
<evidence type="ECO:0000313" key="1">
    <source>
        <dbReference type="EMBL" id="CAF1135497.1"/>
    </source>
</evidence>
<comment type="caution">
    <text evidence="2">The sequence shown here is derived from an EMBL/GenBank/DDBJ whole genome shotgun (WGS) entry which is preliminary data.</text>
</comment>
<evidence type="ECO:0000313" key="3">
    <source>
        <dbReference type="Proteomes" id="UP000663870"/>
    </source>
</evidence>
<dbReference type="EMBL" id="CAJNOH010000847">
    <property type="protein sequence ID" value="CAF1135497.1"/>
    <property type="molecule type" value="Genomic_DNA"/>
</dbReference>
<evidence type="ECO:0000313" key="2">
    <source>
        <dbReference type="EMBL" id="CAF1444659.1"/>
    </source>
</evidence>
<protein>
    <submittedName>
        <fullName evidence="2">Uncharacterized protein</fullName>
    </submittedName>
</protein>
<accession>A0A815P650</accession>
<dbReference type="AlphaFoldDB" id="A0A815P650"/>
<name>A0A815P650_9BILA</name>
<dbReference type="Proteomes" id="UP000663870">
    <property type="component" value="Unassembled WGS sequence"/>
</dbReference>
<keyword evidence="3" id="KW-1185">Reference proteome</keyword>
<gene>
    <name evidence="2" type="ORF">JXQ802_LOCUS37216</name>
    <name evidence="1" type="ORF">PYM288_LOCUS21437</name>
</gene>
<reference evidence="2" key="1">
    <citation type="submission" date="2021-02" db="EMBL/GenBank/DDBJ databases">
        <authorList>
            <person name="Nowell W R."/>
        </authorList>
    </citation>
    <scope>NUCLEOTIDE SEQUENCE</scope>
</reference>
<dbReference type="EMBL" id="CAJNOL010001973">
    <property type="protein sequence ID" value="CAF1444659.1"/>
    <property type="molecule type" value="Genomic_DNA"/>
</dbReference>
<proteinExistence type="predicted"/>